<organism evidence="2 3">
    <name type="scientific">Erythrobacter rubeus</name>
    <dbReference type="NCBI Taxonomy" id="2760803"/>
    <lineage>
        <taxon>Bacteria</taxon>
        <taxon>Pseudomonadati</taxon>
        <taxon>Pseudomonadota</taxon>
        <taxon>Alphaproteobacteria</taxon>
        <taxon>Sphingomonadales</taxon>
        <taxon>Erythrobacteraceae</taxon>
        <taxon>Erythrobacter/Porphyrobacter group</taxon>
        <taxon>Erythrobacter</taxon>
    </lineage>
</organism>
<proteinExistence type="predicted"/>
<accession>A0ABR8KLQ2</accession>
<comment type="caution">
    <text evidence="2">The sequence shown here is derived from an EMBL/GenBank/DDBJ whole genome shotgun (WGS) entry which is preliminary data.</text>
</comment>
<dbReference type="RefSeq" id="WP_190786904.1">
    <property type="nucleotide sequence ID" value="NZ_JACXLC010000001.1"/>
</dbReference>
<reference evidence="2 3" key="1">
    <citation type="submission" date="2020-09" db="EMBL/GenBank/DDBJ databases">
        <authorList>
            <person name="Yoon J.-W."/>
        </authorList>
    </citation>
    <scope>NUCLEOTIDE SEQUENCE [LARGE SCALE GENOMIC DNA]</scope>
    <source>
        <strain evidence="2 3">KMU-140</strain>
    </source>
</reference>
<protein>
    <submittedName>
        <fullName evidence="2">Uncharacterized protein</fullName>
    </submittedName>
</protein>
<keyword evidence="1" id="KW-0732">Signal</keyword>
<feature type="chain" id="PRO_5045362244" evidence="1">
    <location>
        <begin position="22"/>
        <end position="306"/>
    </location>
</feature>
<sequence length="306" mass="33361">MKYFSAASFITSCLLAPAALSAQEQGDEADEESIIVEGLRWQEQLEVVEEQAEAVIRPVRNGDPAPRFFDRICLTTWGIDPGFAAVLTERVKANAIEAGARINDDPDCRPNALVAMVSDLDSDFAKLRKDHAWIFGEMKRFQIDRARQGSGAAAAWNVTELRGKDGVPFSSVDANDIAPASRPAGTPVAVNTQRSASLVRPPIRQDMIFSVAIFDEGDIAGRTIRQLADYATMRLLAPVKEPETEPPATAQTILSLFSFPEAAPEAITGFDKAFLRALYLLPSTARDSQLIDATSSEYRKQLKTSG</sequence>
<feature type="signal peptide" evidence="1">
    <location>
        <begin position="1"/>
        <end position="21"/>
    </location>
</feature>
<evidence type="ECO:0000256" key="1">
    <source>
        <dbReference type="SAM" id="SignalP"/>
    </source>
</evidence>
<gene>
    <name evidence="2" type="ORF">IB285_03685</name>
</gene>
<evidence type="ECO:0000313" key="3">
    <source>
        <dbReference type="Proteomes" id="UP000635384"/>
    </source>
</evidence>
<evidence type="ECO:0000313" key="2">
    <source>
        <dbReference type="EMBL" id="MBD2841356.1"/>
    </source>
</evidence>
<keyword evidence="3" id="KW-1185">Reference proteome</keyword>
<name>A0ABR8KLQ2_9SPHN</name>
<dbReference type="Proteomes" id="UP000635384">
    <property type="component" value="Unassembled WGS sequence"/>
</dbReference>
<dbReference type="EMBL" id="JACXLC010000001">
    <property type="protein sequence ID" value="MBD2841356.1"/>
    <property type="molecule type" value="Genomic_DNA"/>
</dbReference>